<dbReference type="EMBL" id="LK028612">
    <property type="protein sequence ID" value="CDS24627.1"/>
    <property type="molecule type" value="Genomic_DNA"/>
</dbReference>
<evidence type="ECO:0000313" key="3">
    <source>
        <dbReference type="WBParaSite" id="EgrG_000730700"/>
    </source>
</evidence>
<gene>
    <name evidence="1" type="ORF">EgrG_000730700</name>
</gene>
<accession>A0A068X3P2</accession>
<sequence>MVHNCHNHNVSQQVHLACNGFVIHSSGGSTETLTFSSGHWELVSKCFVVDSYPFSMAAFREDGVEESRGLHPFV</sequence>
<reference evidence="1" key="2">
    <citation type="submission" date="2014-06" db="EMBL/GenBank/DDBJ databases">
        <authorList>
            <person name="Aslett M."/>
        </authorList>
    </citation>
    <scope>NUCLEOTIDE SEQUENCE</scope>
</reference>
<dbReference type="WBParaSite" id="EgrG_000730700">
    <property type="protein sequence ID" value="EgrG_000730700"/>
    <property type="gene ID" value="EgrG_000730700"/>
</dbReference>
<organism evidence="1">
    <name type="scientific">Echinococcus granulosus</name>
    <name type="common">Hydatid tapeworm</name>
    <dbReference type="NCBI Taxonomy" id="6210"/>
    <lineage>
        <taxon>Eukaryota</taxon>
        <taxon>Metazoa</taxon>
        <taxon>Spiralia</taxon>
        <taxon>Lophotrochozoa</taxon>
        <taxon>Platyhelminthes</taxon>
        <taxon>Cestoda</taxon>
        <taxon>Eucestoda</taxon>
        <taxon>Cyclophyllidea</taxon>
        <taxon>Taeniidae</taxon>
        <taxon>Echinococcus</taxon>
        <taxon>Echinococcus granulosus group</taxon>
    </lineage>
</organism>
<reference evidence="1 2" key="1">
    <citation type="journal article" date="2013" name="Nature">
        <title>The genomes of four tapeworm species reveal adaptations to parasitism.</title>
        <authorList>
            <person name="Tsai I.J."/>
            <person name="Zarowiecki M."/>
            <person name="Holroyd N."/>
            <person name="Garciarrubio A."/>
            <person name="Sanchez-Flores A."/>
            <person name="Brooks K.L."/>
            <person name="Tracey A."/>
            <person name="Bobes R.J."/>
            <person name="Fragoso G."/>
            <person name="Sciutto E."/>
            <person name="Aslett M."/>
            <person name="Beasley H."/>
            <person name="Bennett H.M."/>
            <person name="Cai J."/>
            <person name="Camicia F."/>
            <person name="Clark R."/>
            <person name="Cucher M."/>
            <person name="De Silva N."/>
            <person name="Day T.A."/>
            <person name="Deplazes P."/>
            <person name="Estrada K."/>
            <person name="Fernandez C."/>
            <person name="Holland P.W."/>
            <person name="Hou J."/>
            <person name="Hu S."/>
            <person name="Huckvale T."/>
            <person name="Hung S.S."/>
            <person name="Kamenetzky L."/>
            <person name="Keane J.A."/>
            <person name="Kiss F."/>
            <person name="Koziol U."/>
            <person name="Lambert O."/>
            <person name="Liu K."/>
            <person name="Luo X."/>
            <person name="Luo Y."/>
            <person name="Macchiaroli N."/>
            <person name="Nichol S."/>
            <person name="Paps J."/>
            <person name="Parkinson J."/>
            <person name="Pouchkina-Stantcheva N."/>
            <person name="Riddiford N."/>
            <person name="Rosenzvit M."/>
            <person name="Salinas G."/>
            <person name="Wasmuth J.D."/>
            <person name="Zamanian M."/>
            <person name="Zheng Y."/>
            <person name="Cai X."/>
            <person name="Soberon X."/>
            <person name="Olson P.D."/>
            <person name="Laclette J.P."/>
            <person name="Brehm K."/>
            <person name="Berriman M."/>
            <person name="Garciarrubio A."/>
            <person name="Bobes R.J."/>
            <person name="Fragoso G."/>
            <person name="Sanchez-Flores A."/>
            <person name="Estrada K."/>
            <person name="Cevallos M.A."/>
            <person name="Morett E."/>
            <person name="Gonzalez V."/>
            <person name="Portillo T."/>
            <person name="Ochoa-Leyva A."/>
            <person name="Jose M.V."/>
            <person name="Sciutto E."/>
            <person name="Landa A."/>
            <person name="Jimenez L."/>
            <person name="Valdes V."/>
            <person name="Carrero J.C."/>
            <person name="Larralde C."/>
            <person name="Morales-Montor J."/>
            <person name="Limon-Lason J."/>
            <person name="Soberon X."/>
            <person name="Laclette J.P."/>
        </authorList>
    </citation>
    <scope>NUCLEOTIDE SEQUENCE [LARGE SCALE GENOMIC DNA]</scope>
</reference>
<protein>
    <submittedName>
        <fullName evidence="3">BURP domain-containing protein</fullName>
    </submittedName>
</protein>
<evidence type="ECO:0000313" key="1">
    <source>
        <dbReference type="EMBL" id="CDS24627.1"/>
    </source>
</evidence>
<proteinExistence type="predicted"/>
<dbReference type="Proteomes" id="UP000492820">
    <property type="component" value="Unassembled WGS sequence"/>
</dbReference>
<dbReference type="AlphaFoldDB" id="A0A068X3P2"/>
<name>A0A068X3P2_ECHGR</name>
<evidence type="ECO:0000313" key="2">
    <source>
        <dbReference type="Proteomes" id="UP000492820"/>
    </source>
</evidence>
<reference evidence="3" key="3">
    <citation type="submission" date="2020-10" db="UniProtKB">
        <authorList>
            <consortium name="WormBaseParasite"/>
        </authorList>
    </citation>
    <scope>IDENTIFICATION</scope>
</reference>